<evidence type="ECO:0000256" key="3">
    <source>
        <dbReference type="ARBA" id="ARBA00023180"/>
    </source>
</evidence>
<protein>
    <submittedName>
        <fullName evidence="5">Adipocyte plasma membrane-associated protein</fullName>
    </submittedName>
</protein>
<dbReference type="Pfam" id="PF03088">
    <property type="entry name" value="Str_synth"/>
    <property type="match status" value="1"/>
</dbReference>
<dbReference type="Pfam" id="PF20067">
    <property type="entry name" value="SSL_N"/>
    <property type="match status" value="1"/>
</dbReference>
<dbReference type="PANTHER" id="PTHR10426">
    <property type="entry name" value="STRICTOSIDINE SYNTHASE-RELATED"/>
    <property type="match status" value="1"/>
</dbReference>
<dbReference type="PANTHER" id="PTHR10426:SF88">
    <property type="entry name" value="ADIPOCYTE PLASMA MEMBRANE-ASSOCIATED PROTEIN HEMOMUCIN-RELATED"/>
    <property type="match status" value="1"/>
</dbReference>
<keyword evidence="3" id="KW-0325">Glycoprotein</keyword>
<dbReference type="SUPFAM" id="SSF63829">
    <property type="entry name" value="Calcium-dependent phosphotriesterase"/>
    <property type="match status" value="1"/>
</dbReference>
<evidence type="ECO:0000256" key="2">
    <source>
        <dbReference type="ARBA" id="ARBA00022553"/>
    </source>
</evidence>
<dbReference type="GO" id="GO:0012505">
    <property type="term" value="C:endomembrane system"/>
    <property type="evidence" value="ECO:0007669"/>
    <property type="project" value="TreeGrafter"/>
</dbReference>
<dbReference type="OrthoDB" id="5307922at2759"/>
<keyword evidence="2" id="KW-0597">Phosphoprotein</keyword>
<gene>
    <name evidence="5" type="primary">Apmap</name>
    <name evidence="5" type="ORF">Bhyg_16566</name>
</gene>
<keyword evidence="6" id="KW-1185">Reference proteome</keyword>
<comment type="caution">
    <text evidence="5">The sequence shown here is derived from an EMBL/GenBank/DDBJ whole genome shotgun (WGS) entry which is preliminary data.</text>
</comment>
<feature type="non-terminal residue" evidence="5">
    <location>
        <position position="400"/>
    </location>
</feature>
<comment type="similarity">
    <text evidence="1">Belongs to the strictosidine synthase family.</text>
</comment>
<accession>A0A9Q0MKM3</accession>
<dbReference type="InterPro" id="IPR011042">
    <property type="entry name" value="6-blade_b-propeller_TolB-like"/>
</dbReference>
<feature type="domain" description="Strictosidine synthase conserved region" evidence="4">
    <location>
        <begin position="161"/>
        <end position="240"/>
    </location>
</feature>
<evidence type="ECO:0000313" key="5">
    <source>
        <dbReference type="EMBL" id="KAJ6628657.1"/>
    </source>
</evidence>
<dbReference type="Proteomes" id="UP001151699">
    <property type="component" value="Unassembled WGS sequence"/>
</dbReference>
<proteinExistence type="inferred from homology"/>
<name>A0A9Q0MKM3_9DIPT</name>
<dbReference type="InterPro" id="IPR018119">
    <property type="entry name" value="Strictosidine_synth_cons-reg"/>
</dbReference>
<dbReference type="GO" id="GO:0016787">
    <property type="term" value="F:hydrolase activity"/>
    <property type="evidence" value="ECO:0007669"/>
    <property type="project" value="TreeGrafter"/>
</dbReference>
<evidence type="ECO:0000259" key="4">
    <source>
        <dbReference type="Pfam" id="PF03088"/>
    </source>
</evidence>
<organism evidence="5 6">
    <name type="scientific">Pseudolycoriella hygida</name>
    <dbReference type="NCBI Taxonomy" id="35572"/>
    <lineage>
        <taxon>Eukaryota</taxon>
        <taxon>Metazoa</taxon>
        <taxon>Ecdysozoa</taxon>
        <taxon>Arthropoda</taxon>
        <taxon>Hexapoda</taxon>
        <taxon>Insecta</taxon>
        <taxon>Pterygota</taxon>
        <taxon>Neoptera</taxon>
        <taxon>Endopterygota</taxon>
        <taxon>Diptera</taxon>
        <taxon>Nematocera</taxon>
        <taxon>Sciaroidea</taxon>
        <taxon>Sciaridae</taxon>
        <taxon>Pseudolycoriella</taxon>
    </lineage>
</organism>
<evidence type="ECO:0000256" key="1">
    <source>
        <dbReference type="ARBA" id="ARBA00009191"/>
    </source>
</evidence>
<sequence>IASTAEFTKQFFSAELFDSFEGPLKLNNILSSAEHQFENKIHGPESLVFKNGYLYTSTFGGTVVRIEGSQMVPIVKIGDGNCDTLWDLEKCGRPLGLRFNSEGKLYVVDAYHGLYVIESIETTERKVTQLLPLSATKNLQGGESKFFDDITIEEGAGEQGGDVIYISDVSTKWHVSSCIYTLVEYDTTGRLLRFDTDSKKLTIVDSGFVFLNGIQITDDEDSILMCELGRQRILQTFISGPKSGRTEIFAKLPGPCDNIRRSANRDHETYWVAFAFVRNSSNPVMFDRLSESPLIRTFVSRLLYFSGELVEIVGELFYSETLKATGYSLKKGIPFFKFVNGHGMIAEYDANGEAITSYSSLDGKTGHLSEVCEVEGDNGERVLYLGSYSNSYLGKLVVKK</sequence>
<dbReference type="EMBL" id="WJQU01003006">
    <property type="protein sequence ID" value="KAJ6628657.1"/>
    <property type="molecule type" value="Genomic_DNA"/>
</dbReference>
<dbReference type="Gene3D" id="2.120.10.30">
    <property type="entry name" value="TolB, C-terminal domain"/>
    <property type="match status" value="1"/>
</dbReference>
<evidence type="ECO:0000313" key="6">
    <source>
        <dbReference type="Proteomes" id="UP001151699"/>
    </source>
</evidence>
<dbReference type="AlphaFoldDB" id="A0A9Q0MKM3"/>
<reference evidence="5" key="1">
    <citation type="submission" date="2022-07" db="EMBL/GenBank/DDBJ databases">
        <authorList>
            <person name="Trinca V."/>
            <person name="Uliana J.V.C."/>
            <person name="Torres T.T."/>
            <person name="Ward R.J."/>
            <person name="Monesi N."/>
        </authorList>
    </citation>
    <scope>NUCLEOTIDE SEQUENCE</scope>
    <source>
        <strain evidence="5">HSMRA1968</strain>
        <tissue evidence="5">Whole embryos</tissue>
    </source>
</reference>